<organism evidence="1">
    <name type="scientific">Candidatus Kentrum sp. DK</name>
    <dbReference type="NCBI Taxonomy" id="2126562"/>
    <lineage>
        <taxon>Bacteria</taxon>
        <taxon>Pseudomonadati</taxon>
        <taxon>Pseudomonadota</taxon>
        <taxon>Gammaproteobacteria</taxon>
        <taxon>Candidatus Kentrum</taxon>
    </lineage>
</organism>
<sequence length="117" mass="13425">MNLQFFAKAVEYDEAIGGNLIRASFREDLDDDPFNSKKKHLVISQLYEFPDDASLQWYDGESGGHYSGSEVSSYKLTEQLFELKMTNNVTFTIQHRGLKKVLAQMRHFLQNELGTGQ</sequence>
<protein>
    <submittedName>
        <fullName evidence="1">Uncharacterized protein</fullName>
    </submittedName>
</protein>
<proteinExistence type="predicted"/>
<reference evidence="1" key="1">
    <citation type="submission" date="2019-02" db="EMBL/GenBank/DDBJ databases">
        <authorList>
            <person name="Gruber-Vodicka R. H."/>
            <person name="Seah K. B. B."/>
        </authorList>
    </citation>
    <scope>NUCLEOTIDE SEQUENCE</scope>
    <source>
        <strain evidence="1">BECK_DK47</strain>
    </source>
</reference>
<dbReference type="EMBL" id="CAADEX010000131">
    <property type="protein sequence ID" value="VFJ64001.1"/>
    <property type="molecule type" value="Genomic_DNA"/>
</dbReference>
<gene>
    <name evidence="1" type="ORF">BECKDK2373B_GA0170837_113111</name>
</gene>
<evidence type="ECO:0000313" key="1">
    <source>
        <dbReference type="EMBL" id="VFJ64001.1"/>
    </source>
</evidence>
<name>A0A450TB64_9GAMM</name>
<accession>A0A450TB64</accession>
<dbReference type="AlphaFoldDB" id="A0A450TB64"/>